<feature type="domain" description="HAT C-terminal dimerisation" evidence="6">
    <location>
        <begin position="447"/>
        <end position="505"/>
    </location>
</feature>
<dbReference type="SUPFAM" id="SSF53098">
    <property type="entry name" value="Ribonuclease H-like"/>
    <property type="match status" value="1"/>
</dbReference>
<evidence type="ECO:0000313" key="7">
    <source>
        <dbReference type="EMBL" id="POM76825.1"/>
    </source>
</evidence>
<evidence type="ECO:0000259" key="6">
    <source>
        <dbReference type="Pfam" id="PF05699"/>
    </source>
</evidence>
<keyword evidence="5" id="KW-0539">Nucleus</keyword>
<evidence type="ECO:0000256" key="1">
    <source>
        <dbReference type="ARBA" id="ARBA00004123"/>
    </source>
</evidence>
<dbReference type="EMBL" id="NCKW01003390">
    <property type="protein sequence ID" value="POM76825.1"/>
    <property type="molecule type" value="Genomic_DNA"/>
</dbReference>
<dbReference type="PANTHER" id="PTHR46481:SF10">
    <property type="entry name" value="ZINC FINGER BED DOMAIN-CONTAINING PROTEIN 39"/>
    <property type="match status" value="1"/>
</dbReference>
<gene>
    <name evidence="7" type="ORF">PHPALM_5899</name>
</gene>
<sequence length="640" mass="72226">MKGMEKAKGGYTYYQCKYCKAAFDTQDGPAPRLIIGRPRNFMHADNHLPDRFIEKESVLRLLELLCPGIRDILPSRRVLGGRILKEHAKRCTTKYSDALGGIQNETGGRVNVLAGVWQNIAKDHLLGVQLVLFGVILTYSLLPVGDRHDGIVIAEDLEKVLKRAHSEKWNIGAIVTDNAGQCGRARRILTLRWPQIVVLHCFAHDSNNLVKAVLKTSVRDVGDQAAAAVNCINASSSKWLKRTKQLMEKIYGRTLGLRSLCETRWNSMQGCFASLLRVQSALQMLYRQYEKDKNFPSDLKVLGDMNFWSELKNGEAVISPLSYASYRLQRDENTVGDVVLSYREIYLGFKDDIIHRNDLIKCVEERWLQCEQPLFMLGFALHPIYADDARGLPDTIISGIGTLPAVAVYYYRRLFATEAIGVLRSDIFAWMQAKFTRTKPSEFGGSVSEYWSYVAKQRPKSLLPKLAIAVLSIVVNTATCERLFSALGLIHTAKRNHMSASNALDIETVAKHVRQRALKAASRDPRKKLLINPVEHEILRDASGGMFTPSPQKSLIQTDSIADYDSDDEDPGDMVDGVVTLSLWNEYLAEVFEDDEIETDQPMTPAIATRKRRLTTNLKIFLLRLSTNSLPRTYKIFRKK</sequence>
<evidence type="ECO:0000313" key="8">
    <source>
        <dbReference type="Proteomes" id="UP000237271"/>
    </source>
</evidence>
<keyword evidence="8" id="KW-1185">Reference proteome</keyword>
<comment type="subcellular location">
    <subcellularLocation>
        <location evidence="1">Nucleus</location>
    </subcellularLocation>
</comment>
<organism evidence="7 8">
    <name type="scientific">Phytophthora palmivora</name>
    <dbReference type="NCBI Taxonomy" id="4796"/>
    <lineage>
        <taxon>Eukaryota</taxon>
        <taxon>Sar</taxon>
        <taxon>Stramenopiles</taxon>
        <taxon>Oomycota</taxon>
        <taxon>Peronosporomycetes</taxon>
        <taxon>Peronosporales</taxon>
        <taxon>Peronosporaceae</taxon>
        <taxon>Phytophthora</taxon>
    </lineage>
</organism>
<dbReference type="Proteomes" id="UP000237271">
    <property type="component" value="Unassembled WGS sequence"/>
</dbReference>
<dbReference type="Pfam" id="PF05699">
    <property type="entry name" value="Dimer_Tnp_hAT"/>
    <property type="match status" value="1"/>
</dbReference>
<dbReference type="OrthoDB" id="89220at2759"/>
<dbReference type="InterPro" id="IPR052035">
    <property type="entry name" value="ZnF_BED_domain_contain"/>
</dbReference>
<name>A0A2P4YG74_9STRA</name>
<dbReference type="InterPro" id="IPR008906">
    <property type="entry name" value="HATC_C_dom"/>
</dbReference>
<reference evidence="7 8" key="1">
    <citation type="journal article" date="2017" name="Genome Biol. Evol.">
        <title>Phytophthora megakarya and P. palmivora, closely related causal agents of cacao black pod rot, underwent increases in genome sizes and gene numbers by different mechanisms.</title>
        <authorList>
            <person name="Ali S.S."/>
            <person name="Shao J."/>
            <person name="Lary D.J."/>
            <person name="Kronmiller B."/>
            <person name="Shen D."/>
            <person name="Strem M.D."/>
            <person name="Amoako-Attah I."/>
            <person name="Akrofi A.Y."/>
            <person name="Begoude B.A."/>
            <person name="Ten Hoopen G.M."/>
            <person name="Coulibaly K."/>
            <person name="Kebe B.I."/>
            <person name="Melnick R.L."/>
            <person name="Guiltinan M.J."/>
            <person name="Tyler B.M."/>
            <person name="Meinhardt L.W."/>
            <person name="Bailey B.A."/>
        </authorList>
    </citation>
    <scope>NUCLEOTIDE SEQUENCE [LARGE SCALE GENOMIC DNA]</scope>
    <source>
        <strain evidence="8">sbr112.9</strain>
    </source>
</reference>
<evidence type="ECO:0000256" key="3">
    <source>
        <dbReference type="ARBA" id="ARBA00022771"/>
    </source>
</evidence>
<keyword evidence="2" id="KW-0479">Metal-binding</keyword>
<keyword evidence="3" id="KW-0863">Zinc-finger</keyword>
<dbReference type="PANTHER" id="PTHR46481">
    <property type="entry name" value="ZINC FINGER BED DOMAIN-CONTAINING PROTEIN 4"/>
    <property type="match status" value="1"/>
</dbReference>
<dbReference type="GO" id="GO:0046983">
    <property type="term" value="F:protein dimerization activity"/>
    <property type="evidence" value="ECO:0007669"/>
    <property type="project" value="InterPro"/>
</dbReference>
<evidence type="ECO:0000256" key="4">
    <source>
        <dbReference type="ARBA" id="ARBA00022833"/>
    </source>
</evidence>
<proteinExistence type="predicted"/>
<dbReference type="InterPro" id="IPR012337">
    <property type="entry name" value="RNaseH-like_sf"/>
</dbReference>
<dbReference type="AlphaFoldDB" id="A0A2P4YG74"/>
<dbReference type="GO" id="GO:0005634">
    <property type="term" value="C:nucleus"/>
    <property type="evidence" value="ECO:0007669"/>
    <property type="project" value="UniProtKB-SubCell"/>
</dbReference>
<evidence type="ECO:0000256" key="2">
    <source>
        <dbReference type="ARBA" id="ARBA00022723"/>
    </source>
</evidence>
<comment type="caution">
    <text evidence="7">The sequence shown here is derived from an EMBL/GenBank/DDBJ whole genome shotgun (WGS) entry which is preliminary data.</text>
</comment>
<accession>A0A2P4YG74</accession>
<keyword evidence="4" id="KW-0862">Zinc</keyword>
<protein>
    <recommendedName>
        <fullName evidence="6">HAT C-terminal dimerisation domain-containing protein</fullName>
    </recommendedName>
</protein>
<dbReference type="GO" id="GO:0008270">
    <property type="term" value="F:zinc ion binding"/>
    <property type="evidence" value="ECO:0007669"/>
    <property type="project" value="UniProtKB-KW"/>
</dbReference>
<evidence type="ECO:0000256" key="5">
    <source>
        <dbReference type="ARBA" id="ARBA00023242"/>
    </source>
</evidence>